<gene>
    <name evidence="12" type="ORF">LK996_13650</name>
</gene>
<organism evidence="12 13">
    <name type="scientific">Noviluteimonas lactosilytica</name>
    <dbReference type="NCBI Taxonomy" id="2888523"/>
    <lineage>
        <taxon>Bacteria</taxon>
        <taxon>Pseudomonadati</taxon>
        <taxon>Pseudomonadota</taxon>
        <taxon>Gammaproteobacteria</taxon>
        <taxon>Lysobacterales</taxon>
        <taxon>Lysobacteraceae</taxon>
        <taxon>Noviluteimonas</taxon>
    </lineage>
</organism>
<dbReference type="EC" id="2.7.13.3" evidence="3"/>
<keyword evidence="7 12" id="KW-0418">Kinase</keyword>
<keyword evidence="6 10" id="KW-0812">Transmembrane</keyword>
<dbReference type="InterPro" id="IPR003661">
    <property type="entry name" value="HisK_dim/P_dom"/>
</dbReference>
<dbReference type="InterPro" id="IPR036890">
    <property type="entry name" value="HATPase_C_sf"/>
</dbReference>
<comment type="subcellular location">
    <subcellularLocation>
        <location evidence="2">Membrane</location>
    </subcellularLocation>
</comment>
<dbReference type="SUPFAM" id="SSF47384">
    <property type="entry name" value="Homodimeric domain of signal transducing histidine kinase"/>
    <property type="match status" value="1"/>
</dbReference>
<dbReference type="SMART" id="SM00387">
    <property type="entry name" value="HATPase_c"/>
    <property type="match status" value="1"/>
</dbReference>
<comment type="caution">
    <text evidence="12">The sequence shown here is derived from an EMBL/GenBank/DDBJ whole genome shotgun (WGS) entry which is preliminary data.</text>
</comment>
<comment type="catalytic activity">
    <reaction evidence="1">
        <text>ATP + protein L-histidine = ADP + protein N-phospho-L-histidine.</text>
        <dbReference type="EC" id="2.7.13.3"/>
    </reaction>
</comment>
<accession>A0ABS8JKN9</accession>
<evidence type="ECO:0000256" key="7">
    <source>
        <dbReference type="ARBA" id="ARBA00022777"/>
    </source>
</evidence>
<evidence type="ECO:0000256" key="9">
    <source>
        <dbReference type="ARBA" id="ARBA00023136"/>
    </source>
</evidence>
<evidence type="ECO:0000259" key="11">
    <source>
        <dbReference type="PROSITE" id="PS50109"/>
    </source>
</evidence>
<dbReference type="InterPro" id="IPR003594">
    <property type="entry name" value="HATPase_dom"/>
</dbReference>
<dbReference type="PROSITE" id="PS50109">
    <property type="entry name" value="HIS_KIN"/>
    <property type="match status" value="1"/>
</dbReference>
<dbReference type="PANTHER" id="PTHR45436">
    <property type="entry name" value="SENSOR HISTIDINE KINASE YKOH"/>
    <property type="match status" value="1"/>
</dbReference>
<dbReference type="Proteomes" id="UP001165293">
    <property type="component" value="Unassembled WGS sequence"/>
</dbReference>
<reference evidence="12" key="1">
    <citation type="submission" date="2021-10" db="EMBL/GenBank/DDBJ databases">
        <authorList>
            <person name="Lyu M."/>
            <person name="Wang X."/>
            <person name="Meng X."/>
            <person name="Xu K."/>
        </authorList>
    </citation>
    <scope>NUCLEOTIDE SEQUENCE</scope>
    <source>
        <strain evidence="12">A6</strain>
    </source>
</reference>
<keyword evidence="13" id="KW-1185">Reference proteome</keyword>
<evidence type="ECO:0000256" key="2">
    <source>
        <dbReference type="ARBA" id="ARBA00004370"/>
    </source>
</evidence>
<keyword evidence="5" id="KW-0808">Transferase</keyword>
<evidence type="ECO:0000256" key="4">
    <source>
        <dbReference type="ARBA" id="ARBA00022553"/>
    </source>
</evidence>
<evidence type="ECO:0000313" key="13">
    <source>
        <dbReference type="Proteomes" id="UP001165293"/>
    </source>
</evidence>
<dbReference type="Gene3D" id="1.10.287.130">
    <property type="match status" value="1"/>
</dbReference>
<dbReference type="PRINTS" id="PR00344">
    <property type="entry name" value="BCTRLSENSOR"/>
</dbReference>
<evidence type="ECO:0000256" key="1">
    <source>
        <dbReference type="ARBA" id="ARBA00000085"/>
    </source>
</evidence>
<keyword evidence="9 10" id="KW-0472">Membrane</keyword>
<keyword evidence="4" id="KW-0597">Phosphoprotein</keyword>
<dbReference type="Pfam" id="PF02518">
    <property type="entry name" value="HATPase_c"/>
    <property type="match status" value="1"/>
</dbReference>
<dbReference type="GO" id="GO:0016301">
    <property type="term" value="F:kinase activity"/>
    <property type="evidence" value="ECO:0007669"/>
    <property type="project" value="UniProtKB-KW"/>
</dbReference>
<dbReference type="Gene3D" id="3.30.565.10">
    <property type="entry name" value="Histidine kinase-like ATPase, C-terminal domain"/>
    <property type="match status" value="1"/>
</dbReference>
<dbReference type="PANTHER" id="PTHR45436:SF16">
    <property type="entry name" value="HISTIDINE KINASE"/>
    <property type="match status" value="1"/>
</dbReference>
<evidence type="ECO:0000256" key="5">
    <source>
        <dbReference type="ARBA" id="ARBA00022679"/>
    </source>
</evidence>
<evidence type="ECO:0000256" key="8">
    <source>
        <dbReference type="ARBA" id="ARBA00022989"/>
    </source>
</evidence>
<proteinExistence type="predicted"/>
<dbReference type="RefSeq" id="WP_230527903.1">
    <property type="nucleotide sequence ID" value="NZ_JAJGAK010000003.1"/>
</dbReference>
<evidence type="ECO:0000313" key="12">
    <source>
        <dbReference type="EMBL" id="MCC8364117.1"/>
    </source>
</evidence>
<dbReference type="InterPro" id="IPR050428">
    <property type="entry name" value="TCS_sensor_his_kinase"/>
</dbReference>
<dbReference type="CDD" id="cd00082">
    <property type="entry name" value="HisKA"/>
    <property type="match status" value="1"/>
</dbReference>
<evidence type="ECO:0000256" key="10">
    <source>
        <dbReference type="SAM" id="Phobius"/>
    </source>
</evidence>
<keyword evidence="8 10" id="KW-1133">Transmembrane helix</keyword>
<evidence type="ECO:0000256" key="6">
    <source>
        <dbReference type="ARBA" id="ARBA00022692"/>
    </source>
</evidence>
<dbReference type="Pfam" id="PF00512">
    <property type="entry name" value="HisKA"/>
    <property type="match status" value="1"/>
</dbReference>
<name>A0ABS8JKN9_9GAMM</name>
<dbReference type="EMBL" id="JAJGAK010000003">
    <property type="protein sequence ID" value="MCC8364117.1"/>
    <property type="molecule type" value="Genomic_DNA"/>
</dbReference>
<dbReference type="InterPro" id="IPR004358">
    <property type="entry name" value="Sig_transdc_His_kin-like_C"/>
</dbReference>
<dbReference type="InterPro" id="IPR005467">
    <property type="entry name" value="His_kinase_dom"/>
</dbReference>
<feature type="domain" description="Histidine kinase" evidence="11">
    <location>
        <begin position="222"/>
        <end position="425"/>
    </location>
</feature>
<dbReference type="SUPFAM" id="SSF55874">
    <property type="entry name" value="ATPase domain of HSP90 chaperone/DNA topoisomerase II/histidine kinase"/>
    <property type="match status" value="1"/>
</dbReference>
<sequence length="425" mass="47017">MPQGLPRKIRIAFLLQVVLVSLAVIVAGWLVSLVIRVGFIRSASEAEAADYFARKSMDVGYSLPHGRNFKSWFVPDGEKAPASLPANIASLPVGHHDLRERDMQVRVAHGDGGTLFIVYDQERIDRLMYAYAVLPVALGLGAVFAVSLLSYRVSKRLVTPVNWLAREVAAWDPRQPNIGALAPHRLPPDIGSGEARQLAKALHTLGERVESFVARERNFTRDASHELRTPLTVIRVAADLLEAERELSPRGERSLRRIQRASRDMEQVIDAFLILAREADIEPQAEHFAVSDIVAEEVDKVQPLLEGKPVALHVVKDAEPELHAPSRVLSVMLGNLLSNACQYTDKGDIEVRIQKDRVSVRDTGIGMSRETLQRAFDPFYRADQDTGGMGLGLSVVRRLGERFGWPVVLESVPGSGTLATIQFVR</sequence>
<dbReference type="SMART" id="SM00388">
    <property type="entry name" value="HisKA"/>
    <property type="match status" value="1"/>
</dbReference>
<dbReference type="InterPro" id="IPR036097">
    <property type="entry name" value="HisK_dim/P_sf"/>
</dbReference>
<protein>
    <recommendedName>
        <fullName evidence="3">histidine kinase</fullName>
        <ecNumber evidence="3">2.7.13.3</ecNumber>
    </recommendedName>
</protein>
<feature type="transmembrane region" description="Helical" evidence="10">
    <location>
        <begin position="128"/>
        <end position="149"/>
    </location>
</feature>
<feature type="transmembrane region" description="Helical" evidence="10">
    <location>
        <begin position="12"/>
        <end position="35"/>
    </location>
</feature>
<evidence type="ECO:0000256" key="3">
    <source>
        <dbReference type="ARBA" id="ARBA00012438"/>
    </source>
</evidence>